<dbReference type="Proteomes" id="UP000821845">
    <property type="component" value="Chromosome 9"/>
</dbReference>
<gene>
    <name evidence="1" type="ORF">HPB50_015008</name>
</gene>
<name>A0ACB7RNL0_HYAAI</name>
<protein>
    <submittedName>
        <fullName evidence="1">Uncharacterized protein</fullName>
    </submittedName>
</protein>
<accession>A0ACB7RNL0</accession>
<proteinExistence type="predicted"/>
<sequence>MVTKAQGHFCPVDCVALPAGRAEIDGHSMAAHPVPQFFLSLEAYFSPLGYTAFGFVVPPNDELFLGTPSSLPSVSHLTSGWARGAFFLVFLTRPPPSEEAGVSELRKAANFRFLLIFAPQVAGDASPAVWPFRISPFETESPLSALTTVLTSGRGRLAGQSEDLLDDLDIYVRGVLSTLPLLHDAVACDASVRLARFVVGDRVFLAESPRTPTLLVFWSCRSSTSGYEPDSRVCCQ</sequence>
<evidence type="ECO:0000313" key="1">
    <source>
        <dbReference type="EMBL" id="KAH6922492.1"/>
    </source>
</evidence>
<comment type="caution">
    <text evidence="1">The sequence shown here is derived from an EMBL/GenBank/DDBJ whole genome shotgun (WGS) entry which is preliminary data.</text>
</comment>
<evidence type="ECO:0000313" key="2">
    <source>
        <dbReference type="Proteomes" id="UP000821845"/>
    </source>
</evidence>
<keyword evidence="2" id="KW-1185">Reference proteome</keyword>
<reference evidence="1" key="1">
    <citation type="submission" date="2020-05" db="EMBL/GenBank/DDBJ databases">
        <title>Large-scale comparative analyses of tick genomes elucidate their genetic diversity and vector capacities.</title>
        <authorList>
            <person name="Jia N."/>
            <person name="Wang J."/>
            <person name="Shi W."/>
            <person name="Du L."/>
            <person name="Sun Y."/>
            <person name="Zhan W."/>
            <person name="Jiang J."/>
            <person name="Wang Q."/>
            <person name="Zhang B."/>
            <person name="Ji P."/>
            <person name="Sakyi L.B."/>
            <person name="Cui X."/>
            <person name="Yuan T."/>
            <person name="Jiang B."/>
            <person name="Yang W."/>
            <person name="Lam T.T.-Y."/>
            <person name="Chang Q."/>
            <person name="Ding S."/>
            <person name="Wang X."/>
            <person name="Zhu J."/>
            <person name="Ruan X."/>
            <person name="Zhao L."/>
            <person name="Wei J."/>
            <person name="Que T."/>
            <person name="Du C."/>
            <person name="Cheng J."/>
            <person name="Dai P."/>
            <person name="Han X."/>
            <person name="Huang E."/>
            <person name="Gao Y."/>
            <person name="Liu J."/>
            <person name="Shao H."/>
            <person name="Ye R."/>
            <person name="Li L."/>
            <person name="Wei W."/>
            <person name="Wang X."/>
            <person name="Wang C."/>
            <person name="Yang T."/>
            <person name="Huo Q."/>
            <person name="Li W."/>
            <person name="Guo W."/>
            <person name="Chen H."/>
            <person name="Zhou L."/>
            <person name="Ni X."/>
            <person name="Tian J."/>
            <person name="Zhou Y."/>
            <person name="Sheng Y."/>
            <person name="Liu T."/>
            <person name="Pan Y."/>
            <person name="Xia L."/>
            <person name="Li J."/>
            <person name="Zhao F."/>
            <person name="Cao W."/>
        </authorList>
    </citation>
    <scope>NUCLEOTIDE SEQUENCE</scope>
    <source>
        <strain evidence="1">Hyas-2018</strain>
    </source>
</reference>
<dbReference type="EMBL" id="CM023489">
    <property type="protein sequence ID" value="KAH6922492.1"/>
    <property type="molecule type" value="Genomic_DNA"/>
</dbReference>
<organism evidence="1 2">
    <name type="scientific">Hyalomma asiaticum</name>
    <name type="common">Tick</name>
    <dbReference type="NCBI Taxonomy" id="266040"/>
    <lineage>
        <taxon>Eukaryota</taxon>
        <taxon>Metazoa</taxon>
        <taxon>Ecdysozoa</taxon>
        <taxon>Arthropoda</taxon>
        <taxon>Chelicerata</taxon>
        <taxon>Arachnida</taxon>
        <taxon>Acari</taxon>
        <taxon>Parasitiformes</taxon>
        <taxon>Ixodida</taxon>
        <taxon>Ixodoidea</taxon>
        <taxon>Ixodidae</taxon>
        <taxon>Hyalomminae</taxon>
        <taxon>Hyalomma</taxon>
    </lineage>
</organism>